<keyword evidence="2" id="KW-1185">Reference proteome</keyword>
<evidence type="ECO:0000313" key="1">
    <source>
        <dbReference type="EMBL" id="KAI3678674.1"/>
    </source>
</evidence>
<sequence>MLIFISSFSFHLELRICELIVLAKTIMKIAFGISRDPLISENFGVGYMLVKQLPKGLCEKGKLDNPKSDELPRDLVPESTAESIT</sequence>
<gene>
    <name evidence="1" type="ORF">L6452_37975</name>
</gene>
<organism evidence="1 2">
    <name type="scientific">Arctium lappa</name>
    <name type="common">Greater burdock</name>
    <name type="synonym">Lappa major</name>
    <dbReference type="NCBI Taxonomy" id="4217"/>
    <lineage>
        <taxon>Eukaryota</taxon>
        <taxon>Viridiplantae</taxon>
        <taxon>Streptophyta</taxon>
        <taxon>Embryophyta</taxon>
        <taxon>Tracheophyta</taxon>
        <taxon>Spermatophyta</taxon>
        <taxon>Magnoliopsida</taxon>
        <taxon>eudicotyledons</taxon>
        <taxon>Gunneridae</taxon>
        <taxon>Pentapetalae</taxon>
        <taxon>asterids</taxon>
        <taxon>campanulids</taxon>
        <taxon>Asterales</taxon>
        <taxon>Asteraceae</taxon>
        <taxon>Carduoideae</taxon>
        <taxon>Cardueae</taxon>
        <taxon>Arctiinae</taxon>
        <taxon>Arctium</taxon>
    </lineage>
</organism>
<dbReference type="Proteomes" id="UP001055879">
    <property type="component" value="Linkage Group LG14"/>
</dbReference>
<proteinExistence type="predicted"/>
<protein>
    <submittedName>
        <fullName evidence="1">Uncharacterized protein</fullName>
    </submittedName>
</protein>
<dbReference type="EMBL" id="CM042060">
    <property type="protein sequence ID" value="KAI3678674.1"/>
    <property type="molecule type" value="Genomic_DNA"/>
</dbReference>
<evidence type="ECO:0000313" key="2">
    <source>
        <dbReference type="Proteomes" id="UP001055879"/>
    </source>
</evidence>
<accession>A0ACB8Y8L1</accession>
<comment type="caution">
    <text evidence="1">The sequence shown here is derived from an EMBL/GenBank/DDBJ whole genome shotgun (WGS) entry which is preliminary data.</text>
</comment>
<name>A0ACB8Y8L1_ARCLA</name>
<reference evidence="1 2" key="2">
    <citation type="journal article" date="2022" name="Mol. Ecol. Resour.">
        <title>The genomes of chicory, endive, great burdock and yacon provide insights into Asteraceae paleo-polyploidization history and plant inulin production.</title>
        <authorList>
            <person name="Fan W."/>
            <person name="Wang S."/>
            <person name="Wang H."/>
            <person name="Wang A."/>
            <person name="Jiang F."/>
            <person name="Liu H."/>
            <person name="Zhao H."/>
            <person name="Xu D."/>
            <person name="Zhang Y."/>
        </authorList>
    </citation>
    <scope>NUCLEOTIDE SEQUENCE [LARGE SCALE GENOMIC DNA]</scope>
    <source>
        <strain evidence="2">cv. Niubang</strain>
    </source>
</reference>
<reference evidence="2" key="1">
    <citation type="journal article" date="2022" name="Mol. Ecol. Resour.">
        <title>The genomes of chicory, endive, great burdock and yacon provide insights into Asteraceae palaeo-polyploidization history and plant inulin production.</title>
        <authorList>
            <person name="Fan W."/>
            <person name="Wang S."/>
            <person name="Wang H."/>
            <person name="Wang A."/>
            <person name="Jiang F."/>
            <person name="Liu H."/>
            <person name="Zhao H."/>
            <person name="Xu D."/>
            <person name="Zhang Y."/>
        </authorList>
    </citation>
    <scope>NUCLEOTIDE SEQUENCE [LARGE SCALE GENOMIC DNA]</scope>
    <source>
        <strain evidence="2">cv. Niubang</strain>
    </source>
</reference>